<comment type="caution">
    <text evidence="1">The sequence shown here is derived from an EMBL/GenBank/DDBJ whole genome shotgun (WGS) entry which is preliminary data.</text>
</comment>
<protein>
    <submittedName>
        <fullName evidence="1">Uncharacterized protein</fullName>
    </submittedName>
</protein>
<gene>
    <name evidence="1" type="ORF">D9V28_01810</name>
</gene>
<dbReference type="AlphaFoldDB" id="A0A3L7J4L4"/>
<dbReference type="Proteomes" id="UP000282460">
    <property type="component" value="Unassembled WGS sequence"/>
</dbReference>
<evidence type="ECO:0000313" key="2">
    <source>
        <dbReference type="Proteomes" id="UP000282460"/>
    </source>
</evidence>
<dbReference type="EMBL" id="RCWJ01000001">
    <property type="protein sequence ID" value="RLQ85638.1"/>
    <property type="molecule type" value="Genomic_DNA"/>
</dbReference>
<proteinExistence type="predicted"/>
<dbReference type="SUPFAM" id="SSF50985">
    <property type="entry name" value="RCC1/BLIP-II"/>
    <property type="match status" value="1"/>
</dbReference>
<organism evidence="1 2">
    <name type="scientific">Mycetocola zhadangensis</name>
    <dbReference type="NCBI Taxonomy" id="1164595"/>
    <lineage>
        <taxon>Bacteria</taxon>
        <taxon>Bacillati</taxon>
        <taxon>Actinomycetota</taxon>
        <taxon>Actinomycetes</taxon>
        <taxon>Micrococcales</taxon>
        <taxon>Microbacteriaceae</taxon>
        <taxon>Mycetocola</taxon>
    </lineage>
</organism>
<accession>A0A3L7J4L4</accession>
<dbReference type="InterPro" id="IPR009091">
    <property type="entry name" value="RCC1/BLIP-II"/>
</dbReference>
<dbReference type="Pfam" id="PF13540">
    <property type="entry name" value="RCC1_2"/>
    <property type="match status" value="1"/>
</dbReference>
<reference evidence="1 2" key="1">
    <citation type="submission" date="2018-10" db="EMBL/GenBank/DDBJ databases">
        <authorList>
            <person name="Li J."/>
        </authorList>
    </citation>
    <scope>NUCLEOTIDE SEQUENCE [LARGE SCALE GENOMIC DNA]</scope>
    <source>
        <strain evidence="1 2">ZD1-4</strain>
    </source>
</reference>
<evidence type="ECO:0000313" key="1">
    <source>
        <dbReference type="EMBL" id="RLQ85638.1"/>
    </source>
</evidence>
<sequence>MSIAAGWLTRDGKVIAAGDRMVGVDEVSAWRSITAVSAGSYHTVAALEDGRVLAAGRICQGSN</sequence>
<dbReference type="RefSeq" id="WP_121658002.1">
    <property type="nucleotide sequence ID" value="NZ_RCWJ01000001.1"/>
</dbReference>
<keyword evidence="2" id="KW-1185">Reference proteome</keyword>
<dbReference type="OrthoDB" id="9796385at2"/>
<dbReference type="Gene3D" id="2.130.10.30">
    <property type="entry name" value="Regulator of chromosome condensation 1/beta-lactamase-inhibitor protein II"/>
    <property type="match status" value="1"/>
</dbReference>
<name>A0A3L7J4L4_9MICO</name>